<dbReference type="PATRIC" id="fig|33051.5.peg.364"/>
<dbReference type="GO" id="GO:0008168">
    <property type="term" value="F:methyltransferase activity"/>
    <property type="evidence" value="ECO:0007669"/>
    <property type="project" value="UniProtKB-KW"/>
</dbReference>
<keyword evidence="2" id="KW-0808">Transferase</keyword>
<dbReference type="EMBL" id="LDTC01000117">
    <property type="protein sequence ID" value="KTW09870.1"/>
    <property type="molecule type" value="Genomic_DNA"/>
</dbReference>
<dbReference type="RefSeq" id="WP_058717737.1">
    <property type="nucleotide sequence ID" value="NZ_LDTC01000117.1"/>
</dbReference>
<proteinExistence type="predicted"/>
<organism evidence="2 3">
    <name type="scientific">Sphingomonas sanguinis</name>
    <dbReference type="NCBI Taxonomy" id="33051"/>
    <lineage>
        <taxon>Bacteria</taxon>
        <taxon>Pseudomonadati</taxon>
        <taxon>Pseudomonadota</taxon>
        <taxon>Alphaproteobacteria</taxon>
        <taxon>Sphingomonadales</taxon>
        <taxon>Sphingomonadaceae</taxon>
        <taxon>Sphingomonas</taxon>
    </lineage>
</organism>
<dbReference type="CDD" id="cd02440">
    <property type="entry name" value="AdoMet_MTases"/>
    <property type="match status" value="1"/>
</dbReference>
<name>A0A147J5U3_9SPHN</name>
<dbReference type="Proteomes" id="UP000074410">
    <property type="component" value="Unassembled WGS sequence"/>
</dbReference>
<keyword evidence="2" id="KW-0489">Methyltransferase</keyword>
<dbReference type="AlphaFoldDB" id="A0A147J5U3"/>
<reference evidence="2 3" key="1">
    <citation type="journal article" date="2016" name="Front. Microbiol.">
        <title>Genomic Resource of Rice Seed Associated Bacteria.</title>
        <authorList>
            <person name="Midha S."/>
            <person name="Bansal K."/>
            <person name="Sharma S."/>
            <person name="Kumar N."/>
            <person name="Patil P.P."/>
            <person name="Chaudhry V."/>
            <person name="Patil P.B."/>
        </authorList>
    </citation>
    <scope>NUCLEOTIDE SEQUENCE [LARGE SCALE GENOMIC DNA]</scope>
    <source>
        <strain evidence="2 3">NS258</strain>
    </source>
</reference>
<dbReference type="GO" id="GO:0032259">
    <property type="term" value="P:methylation"/>
    <property type="evidence" value="ECO:0007669"/>
    <property type="project" value="UniProtKB-KW"/>
</dbReference>
<accession>A0A147J5U3</accession>
<protein>
    <submittedName>
        <fullName evidence="2">Methyltransferase</fullName>
    </submittedName>
</protein>
<gene>
    <name evidence="2" type="ORF">NS258_14320</name>
</gene>
<dbReference type="Pfam" id="PF08242">
    <property type="entry name" value="Methyltransf_12"/>
    <property type="match status" value="1"/>
</dbReference>
<dbReference type="SUPFAM" id="SSF53335">
    <property type="entry name" value="S-adenosyl-L-methionine-dependent methyltransferases"/>
    <property type="match status" value="1"/>
</dbReference>
<evidence type="ECO:0000313" key="2">
    <source>
        <dbReference type="EMBL" id="KTW09870.1"/>
    </source>
</evidence>
<dbReference type="Gene3D" id="3.40.50.150">
    <property type="entry name" value="Vaccinia Virus protein VP39"/>
    <property type="match status" value="1"/>
</dbReference>
<feature type="domain" description="Methyltransferase type 12" evidence="1">
    <location>
        <begin position="48"/>
        <end position="141"/>
    </location>
</feature>
<dbReference type="InterPro" id="IPR013217">
    <property type="entry name" value="Methyltransf_12"/>
</dbReference>
<sequence length="202" mass="22277">MRAIDLSGFSQKFAADDDPWRTFSDRDEAVKRAAILHALGAGPWGRILELGSGNGSNSGALAARALRLDATEGTEEGTRLTARAIAPWPRSRAVTLALPARFPRRSYDAVVIAELLYYLSPDAMRQVALGVAETLRPGGRLVLAHHRIDYYDFAQHAAGIQQRFLHMTGVPWTIHTVRRRAKWQVLVARRGAAQDSRSLPTL</sequence>
<evidence type="ECO:0000259" key="1">
    <source>
        <dbReference type="Pfam" id="PF08242"/>
    </source>
</evidence>
<dbReference type="InterPro" id="IPR029063">
    <property type="entry name" value="SAM-dependent_MTases_sf"/>
</dbReference>
<evidence type="ECO:0000313" key="3">
    <source>
        <dbReference type="Proteomes" id="UP000074410"/>
    </source>
</evidence>
<comment type="caution">
    <text evidence="2">The sequence shown here is derived from an EMBL/GenBank/DDBJ whole genome shotgun (WGS) entry which is preliminary data.</text>
</comment>